<keyword evidence="1 4" id="KW-0808">Transferase</keyword>
<keyword evidence="5" id="KW-1185">Reference proteome</keyword>
<evidence type="ECO:0000313" key="4">
    <source>
        <dbReference type="EMBL" id="EES53340.1"/>
    </source>
</evidence>
<reference evidence="4 5" key="1">
    <citation type="journal article" date="2009" name="Appl. Environ. Microbiol.">
        <title>Community genomic and proteomic analyses of chemoautotrophic iron-oxidizing "Leptospirillum rubarum" (Group II) and "Leptospirillum ferrodiazotrophum" (Group III) bacteria in acid mine drainage biofilms.</title>
        <authorList>
            <person name="Goltsman D.S."/>
            <person name="Denef V.J."/>
            <person name="Singer S.W."/>
            <person name="VerBerkmoes N.C."/>
            <person name="Lefsrud M."/>
            <person name="Mueller R.S."/>
            <person name="Dick G.J."/>
            <person name="Sun C.L."/>
            <person name="Wheeler K.E."/>
            <person name="Zemla A."/>
            <person name="Baker B.J."/>
            <person name="Hauser L."/>
            <person name="Land M."/>
            <person name="Shah M.B."/>
            <person name="Thelen M.P."/>
            <person name="Hettich R.L."/>
            <person name="Banfield J.F."/>
        </authorList>
    </citation>
    <scope>NUCLEOTIDE SEQUENCE [LARGE SCALE GENOMIC DNA]</scope>
</reference>
<evidence type="ECO:0000256" key="1">
    <source>
        <dbReference type="ARBA" id="ARBA00022679"/>
    </source>
</evidence>
<dbReference type="SUPFAM" id="SSF53448">
    <property type="entry name" value="Nucleotide-diphospho-sugar transferases"/>
    <property type="match status" value="1"/>
</dbReference>
<evidence type="ECO:0000259" key="3">
    <source>
        <dbReference type="Pfam" id="PF00483"/>
    </source>
</evidence>
<dbReference type="PANTHER" id="PTHR43584:SF8">
    <property type="entry name" value="N-ACETYLMURAMATE ALPHA-1-PHOSPHATE URIDYLYLTRANSFERASE"/>
    <property type="match status" value="1"/>
</dbReference>
<sequence length="247" mass="27299">MRLCGFVLAAGLGTRLRPLFPDLPKPLVPLGGRPAIAWSMDLLVRAGVSRIIVNVHHKREMMREALPPLVPPGVELFFSEEERLLGTGGGIAKARELYQDFDWLLIANADILTFLSLAPFLGRAIREDSLAHLILSPHGPETERGRIGRRQGGSLWLPASGEGGRPSDVKAGIFLGLHVVRPQIFEGVDPSEAPSVIDIYRRRLVEGGRVRASFTRSFWVDLGTEDGYRRAVRSLEDREGRVRRGEG</sequence>
<dbReference type="AlphaFoldDB" id="C6HVP3"/>
<dbReference type="PANTHER" id="PTHR43584">
    <property type="entry name" value="NUCLEOTIDYL TRANSFERASE"/>
    <property type="match status" value="1"/>
</dbReference>
<dbReference type="Proteomes" id="UP000009374">
    <property type="component" value="Unassembled WGS sequence"/>
</dbReference>
<dbReference type="EMBL" id="GG693865">
    <property type="protein sequence ID" value="EES53340.1"/>
    <property type="molecule type" value="Genomic_DNA"/>
</dbReference>
<proteinExistence type="predicted"/>
<organism evidence="4 5">
    <name type="scientific">Leptospirillum ferrodiazotrophum</name>
    <dbReference type="NCBI Taxonomy" id="412449"/>
    <lineage>
        <taxon>Bacteria</taxon>
        <taxon>Pseudomonadati</taxon>
        <taxon>Nitrospirota</taxon>
        <taxon>Nitrospiria</taxon>
        <taxon>Nitrospirales</taxon>
        <taxon>Nitrospiraceae</taxon>
        <taxon>Leptospirillum</taxon>
    </lineage>
</organism>
<dbReference type="GO" id="GO:0016779">
    <property type="term" value="F:nucleotidyltransferase activity"/>
    <property type="evidence" value="ECO:0007669"/>
    <property type="project" value="UniProtKB-KW"/>
</dbReference>
<protein>
    <submittedName>
        <fullName evidence="4">Putative mannose-1-phosphate guanyltransferase</fullName>
    </submittedName>
</protein>
<dbReference type="Pfam" id="PF00483">
    <property type="entry name" value="NTP_transferase"/>
    <property type="match status" value="1"/>
</dbReference>
<evidence type="ECO:0000256" key="2">
    <source>
        <dbReference type="ARBA" id="ARBA00022695"/>
    </source>
</evidence>
<dbReference type="InterPro" id="IPR005835">
    <property type="entry name" value="NTP_transferase_dom"/>
</dbReference>
<accession>C6HVP3</accession>
<keyword evidence="2" id="KW-0548">Nucleotidyltransferase</keyword>
<dbReference type="InterPro" id="IPR029044">
    <property type="entry name" value="Nucleotide-diphossugar_trans"/>
</dbReference>
<name>C6HVP3_9BACT</name>
<dbReference type="InterPro" id="IPR050065">
    <property type="entry name" value="GlmU-like"/>
</dbReference>
<dbReference type="Gene3D" id="3.90.550.10">
    <property type="entry name" value="Spore Coat Polysaccharide Biosynthesis Protein SpsA, Chain A"/>
    <property type="match status" value="1"/>
</dbReference>
<gene>
    <name evidence="4" type="ORF">UBAL3_79520061</name>
</gene>
<evidence type="ECO:0000313" key="5">
    <source>
        <dbReference type="Proteomes" id="UP000009374"/>
    </source>
</evidence>
<feature type="domain" description="Nucleotidyl transferase" evidence="3">
    <location>
        <begin position="6"/>
        <end position="236"/>
    </location>
</feature>